<feature type="compositionally biased region" description="Basic and acidic residues" evidence="1">
    <location>
        <begin position="352"/>
        <end position="364"/>
    </location>
</feature>
<evidence type="ECO:0000313" key="4">
    <source>
        <dbReference type="Proteomes" id="UP000189177"/>
    </source>
</evidence>
<dbReference type="RefSeq" id="WP_077243831.1">
    <property type="nucleotide sequence ID" value="NZ_MUZR01000009.1"/>
</dbReference>
<protein>
    <submittedName>
        <fullName evidence="3">Uncharacterized protein</fullName>
    </submittedName>
</protein>
<keyword evidence="2" id="KW-1133">Transmembrane helix</keyword>
<feature type="transmembrane region" description="Helical" evidence="2">
    <location>
        <begin position="58"/>
        <end position="77"/>
    </location>
</feature>
<evidence type="ECO:0000256" key="1">
    <source>
        <dbReference type="SAM" id="MobiDB-lite"/>
    </source>
</evidence>
<comment type="caution">
    <text evidence="3">The sequence shown here is derived from an EMBL/GenBank/DDBJ whole genome shotgun (WGS) entry which is preliminary data.</text>
</comment>
<feature type="transmembrane region" description="Helical" evidence="2">
    <location>
        <begin position="212"/>
        <end position="231"/>
    </location>
</feature>
<dbReference type="Proteomes" id="UP000189177">
    <property type="component" value="Unassembled WGS sequence"/>
</dbReference>
<feature type="transmembrane region" description="Helical" evidence="2">
    <location>
        <begin position="20"/>
        <end position="46"/>
    </location>
</feature>
<feature type="transmembrane region" description="Helical" evidence="2">
    <location>
        <begin position="237"/>
        <end position="260"/>
    </location>
</feature>
<reference evidence="3 4" key="1">
    <citation type="submission" date="2017-02" db="EMBL/GenBank/DDBJ databases">
        <title>Genomic diversity within the haloalkaliphilic genus Thioalkalivibrio.</title>
        <authorList>
            <person name="Ahn A.-C."/>
            <person name="Meier-Kolthoff J."/>
            <person name="Overmars L."/>
            <person name="Richter M."/>
            <person name="Woyke T."/>
            <person name="Sorokin D.Y."/>
            <person name="Muyzer G."/>
        </authorList>
    </citation>
    <scope>NUCLEOTIDE SEQUENCE [LARGE SCALE GENOMIC DNA]</scope>
    <source>
        <strain evidence="3 4">HL17</strain>
    </source>
</reference>
<name>A0A1V3A0E8_9GAMM</name>
<organism evidence="3 4">
    <name type="scientific">Thioalkalivibrio halophilus</name>
    <dbReference type="NCBI Taxonomy" id="252474"/>
    <lineage>
        <taxon>Bacteria</taxon>
        <taxon>Pseudomonadati</taxon>
        <taxon>Pseudomonadota</taxon>
        <taxon>Gammaproteobacteria</taxon>
        <taxon>Chromatiales</taxon>
        <taxon>Ectothiorhodospiraceae</taxon>
        <taxon>Thioalkalivibrio</taxon>
    </lineage>
</organism>
<gene>
    <name evidence="3" type="ORF">B1A74_03830</name>
</gene>
<accession>A0A1V3A0E8</accession>
<dbReference type="AlphaFoldDB" id="A0A1V3A0E8"/>
<dbReference type="OrthoDB" id="147179at2"/>
<keyword evidence="2" id="KW-0472">Membrane</keyword>
<sequence length="364" mass="39338">MKDFSMRETLGLLRSTAPFLVFRFVIYVGITLVYVIGTGVGAGLGYGIGYIGDNPGVFGLWGGFIGFGLVGAVVYFFREYLLYIVKAGHIAVLVERMDGQELPQGRGQIEHAREVVQERFAQASVLFAVDQLIKGVLKVFNRAFFSIAALIPLPGTKGLASFINTVINLSLTYLDEVILAYNIRTRAENPWAASRTALILYAQNYKAFLKNAFFLAFFIWGMTFLVFLVILAPVAGLVALIPALAGPLTVVIALVLAWGVKQAVIEPVGMVALMQVFNRVTEGQEPDPEWEGRLEKLTGKFGEMRQKAAAWTGGSGRSDETDDMATAGAASSGGEGADSDAPTTGPVEQDPEDRGRDAPDRGVR</sequence>
<keyword evidence="4" id="KW-1185">Reference proteome</keyword>
<keyword evidence="2" id="KW-0812">Transmembrane</keyword>
<evidence type="ECO:0000313" key="3">
    <source>
        <dbReference type="EMBL" id="OOC10824.1"/>
    </source>
</evidence>
<feature type="region of interest" description="Disordered" evidence="1">
    <location>
        <begin position="307"/>
        <end position="364"/>
    </location>
</feature>
<proteinExistence type="predicted"/>
<dbReference type="EMBL" id="MUZR01000009">
    <property type="protein sequence ID" value="OOC10824.1"/>
    <property type="molecule type" value="Genomic_DNA"/>
</dbReference>
<dbReference type="STRING" id="252474.B1A74_03830"/>
<evidence type="ECO:0000256" key="2">
    <source>
        <dbReference type="SAM" id="Phobius"/>
    </source>
</evidence>